<evidence type="ECO:0000313" key="3">
    <source>
        <dbReference type="EMBL" id="CAH2099384.1"/>
    </source>
</evidence>
<dbReference type="GO" id="GO:0016020">
    <property type="term" value="C:membrane"/>
    <property type="evidence" value="ECO:0007669"/>
    <property type="project" value="InterPro"/>
</dbReference>
<dbReference type="SUPFAM" id="SSF49313">
    <property type="entry name" value="Cadherin-like"/>
    <property type="match status" value="1"/>
</dbReference>
<feature type="compositionally biased region" description="Low complexity" evidence="1">
    <location>
        <begin position="176"/>
        <end position="188"/>
    </location>
</feature>
<accession>A0AAU9UP02</accession>
<name>A0AAU9UP02_EUPED</name>
<protein>
    <submittedName>
        <fullName evidence="3">Uncharacterized protein</fullName>
    </submittedName>
</protein>
<feature type="transmembrane region" description="Helical" evidence="2">
    <location>
        <begin position="130"/>
        <end position="152"/>
    </location>
</feature>
<feature type="region of interest" description="Disordered" evidence="1">
    <location>
        <begin position="160"/>
        <end position="188"/>
    </location>
</feature>
<reference evidence="3" key="1">
    <citation type="submission" date="2022-03" db="EMBL/GenBank/DDBJ databases">
        <authorList>
            <person name="Tunstrom K."/>
        </authorList>
    </citation>
    <scope>NUCLEOTIDE SEQUENCE</scope>
</reference>
<dbReference type="CDD" id="cd11304">
    <property type="entry name" value="Cadherin_repeat"/>
    <property type="match status" value="1"/>
</dbReference>
<comment type="caution">
    <text evidence="3">The sequence shown here is derived from an EMBL/GenBank/DDBJ whole genome shotgun (WGS) entry which is preliminary data.</text>
</comment>
<dbReference type="Gene3D" id="2.60.40.60">
    <property type="entry name" value="Cadherins"/>
    <property type="match status" value="1"/>
</dbReference>
<feature type="region of interest" description="Disordered" evidence="1">
    <location>
        <begin position="206"/>
        <end position="243"/>
    </location>
</feature>
<keyword evidence="2" id="KW-0472">Membrane</keyword>
<proteinExistence type="predicted"/>
<evidence type="ECO:0000256" key="2">
    <source>
        <dbReference type="SAM" id="Phobius"/>
    </source>
</evidence>
<keyword evidence="4" id="KW-1185">Reference proteome</keyword>
<dbReference type="GO" id="GO:0005509">
    <property type="term" value="F:calcium ion binding"/>
    <property type="evidence" value="ECO:0007669"/>
    <property type="project" value="InterPro"/>
</dbReference>
<dbReference type="EMBL" id="CAKOGL010000022">
    <property type="protein sequence ID" value="CAH2099384.1"/>
    <property type="molecule type" value="Genomic_DNA"/>
</dbReference>
<sequence length="1826" mass="189584">MLLFQNDTASISISVQNVNEWEPRFKHAHYEFVMRDAREPLGRLTAYDGDRGERVRLRLAGPGAEALEVRESGELFVRAGALAALNASELHVVATAVDSGEPPRQTSVPVVVRFPASPSTHTARAHASPLFAAFACALALLALLLLALLTYLCRLKRRRQVKDTSPVKPPTPDKPACPSAAPSAGGGSLASVSAGASSILAASSTSLDLPRAPEPAAAEGTLRQSRRTASPERAAGALSDHLQGAAGRSGVAWPSATIPARVKHLSWDDAAQVSTDRRTASPERAAGALSDHLQGAAGRSGVAWPSATIPARVKHLSWDDAAQVSTDRRTASPERAAGALSDHLQGAAGRSGVAWPSATIPARVKHLSWDDAAQVSTDRRTASPERAAGALSDHLQGAAGRSGVAWPSATIPARVKHLSWDDAAQVSTDRRTASPERAAGALSDHLQGAAGRSGVAWPSATIPARVKHLSWDDAAQVSTDRRTASPERAAGALSDHLQGAAGRSGVAWPSATIPARVKHLSWDDAAQVSTDRRTASPERAAGALSDHLQGAAGRSGVAWPSATIPARVKHLSWDDAAQVSTDRRTASPERAAGALSDHLQGAAGRSGVAWPSATIPARVKHLSWDDAAQVSTDRRTASPERAAGALSDHLQGAAGRSGVAWPSATIPARVKHLSWDDAAQVSTDRRTASPERAAGALSDHLQGAAGRSGVAWPSATIPARVKHLSWDDAAQVSTDRRTASPERAAGALSDHLQGAAGRSGVAWPSATIPARVKHLSWDDAAQVSTDRRTASPERAAGALSDHLQGAAGRSGVAWPSATIPARVKHLSWDDAAQVSTDRRTASPERAAGALSDHLQGAAGRSGVAWPSATIPARVKHLSWDDAAQVSTDRRTASPERAAGALSDHLQGAAGRSGVAWPSATIPARVKHLSWDDAAQVSTDRRTASPERAAGALSDHLQGAAGRSGVAWPSATIPARVKHLSWDDAAQVSTDRRTASPERAAGALSDHLQGAAGRSGVAWPSATIPARVKHLSWDDAAQVSTDRRTASPERAAGALSDHLQGAAGRSGVAWPSATIPARVKHLSWDDAAQVSTDRRTASPERAAGALSDHLQGAAGRSGVAWPSATIPARVKHLSWDDAAQVSTDRRTASPERAAGALSDHLQGAAGRSGVAWPSATIPARVKHLSWDDAAQVSTDRRTASPERAAGALSDHLQGAAGRSGVAWPSATIPARVKHLSWDDAAQVSTDRRTASPERAAGALSDHLQGAAGRSGVAWPSATIPARVKHLSWDDAAQVSTDRRTASPERAAGALSDHLQGAAGRSGVAWPSATIPARVKHLSWDDAAQVSTDRRTASPERAAGALSDHLQGAAGRSGVAWPSATIPARVKHLSWDDAAQVSTDRRTASPERAAGALSDHLQGAAGRSGVAWPSATIPARVKHLSWDDAAQVSTDRRTASPERAAGALSDHLQGAAGRSGVAWPSATIPARVKHLSWDDAAQVSTDRRTASPERAAGALSDHLQGAAGRSGVAWPSATIPARVKHLSWDDAAQVSTDRRTASPERAAGALSDHLQGAAGRSGVAWPSATIPARVKHLSWDDAAQVSTDRRTASPERAAGALSDHLQGAAGRSGVAWPSATIPARVKHLSWDDAAQVSTDRRTASPERAAGALSDHLQGAAGRSGVAWPSATIPARVKHLSWDDAAQVSTDRRTASPERAAGALSDHLQGAAGRSGVAWPSATIPARVKHLSWDDAAQVSTDRRTASPERAAGALSDHLQGAAGRSGVAWPSATIPARVKHLSWDDAAQTGDAREVTEATNPAVEHMNLTVYF</sequence>
<organism evidence="3 4">
    <name type="scientific">Euphydryas editha</name>
    <name type="common">Edith's checkerspot</name>
    <dbReference type="NCBI Taxonomy" id="104508"/>
    <lineage>
        <taxon>Eukaryota</taxon>
        <taxon>Metazoa</taxon>
        <taxon>Ecdysozoa</taxon>
        <taxon>Arthropoda</taxon>
        <taxon>Hexapoda</taxon>
        <taxon>Insecta</taxon>
        <taxon>Pterygota</taxon>
        <taxon>Neoptera</taxon>
        <taxon>Endopterygota</taxon>
        <taxon>Lepidoptera</taxon>
        <taxon>Glossata</taxon>
        <taxon>Ditrysia</taxon>
        <taxon>Papilionoidea</taxon>
        <taxon>Nymphalidae</taxon>
        <taxon>Nymphalinae</taxon>
        <taxon>Euphydryas</taxon>
    </lineage>
</organism>
<dbReference type="InterPro" id="IPR015919">
    <property type="entry name" value="Cadherin-like_sf"/>
</dbReference>
<keyword evidence="2" id="KW-1133">Transmembrane helix</keyword>
<evidence type="ECO:0000313" key="4">
    <source>
        <dbReference type="Proteomes" id="UP001153954"/>
    </source>
</evidence>
<keyword evidence="2" id="KW-0812">Transmembrane</keyword>
<evidence type="ECO:0000256" key="1">
    <source>
        <dbReference type="SAM" id="MobiDB-lite"/>
    </source>
</evidence>
<dbReference type="Proteomes" id="UP001153954">
    <property type="component" value="Unassembled WGS sequence"/>
</dbReference>
<gene>
    <name evidence="3" type="ORF">EEDITHA_LOCUS14372</name>
</gene>